<dbReference type="PANTHER" id="PTHR45936">
    <property type="entry name" value="TRNA-DIHYDROURIDINE(20) SYNTHASE [NAD(P)+]-LIKE"/>
    <property type="match status" value="1"/>
</dbReference>
<gene>
    <name evidence="10" type="ORF">TVAG_292590</name>
</gene>
<keyword evidence="3 6" id="KW-0288">FMN</keyword>
<dbReference type="InterPro" id="IPR052582">
    <property type="entry name" value="tRNA-DUS-like"/>
</dbReference>
<evidence type="ECO:0000256" key="8">
    <source>
        <dbReference type="PIRSR" id="PIRSR006621-2"/>
    </source>
</evidence>
<dbReference type="FunCoup" id="A2F0D1">
    <property type="interactions" value="75"/>
</dbReference>
<dbReference type="InterPro" id="IPR018517">
    <property type="entry name" value="tRNA_hU_synthase_CS"/>
</dbReference>
<name>A2F0D1_TRIV3</name>
<dbReference type="GO" id="GO:0050660">
    <property type="term" value="F:flavin adenine dinucleotide binding"/>
    <property type="evidence" value="ECO:0007669"/>
    <property type="project" value="InterPro"/>
</dbReference>
<dbReference type="VEuPathDB" id="TrichDB:TVAGG3_0216450"/>
<dbReference type="STRING" id="5722.A2F0D1"/>
<keyword evidence="8" id="KW-0547">Nucleotide-binding</keyword>
<dbReference type="CDD" id="cd02801">
    <property type="entry name" value="DUS_like_FMN"/>
    <property type="match status" value="1"/>
</dbReference>
<keyword evidence="4 6" id="KW-0819">tRNA processing</keyword>
<dbReference type="Proteomes" id="UP000001542">
    <property type="component" value="Unassembled WGS sequence"/>
</dbReference>
<proteinExistence type="inferred from homology"/>
<dbReference type="InterPro" id="IPR035587">
    <property type="entry name" value="DUS-like_FMN-bd"/>
</dbReference>
<dbReference type="VEuPathDB" id="TrichDB:TVAG_292590"/>
<dbReference type="PANTHER" id="PTHR45936:SF1">
    <property type="entry name" value="TRNA-DIHYDROURIDINE(20) SYNTHASE [NAD(P)+]-LIKE"/>
    <property type="match status" value="1"/>
</dbReference>
<organism evidence="10 11">
    <name type="scientific">Trichomonas vaginalis (strain ATCC PRA-98 / G3)</name>
    <dbReference type="NCBI Taxonomy" id="412133"/>
    <lineage>
        <taxon>Eukaryota</taxon>
        <taxon>Metamonada</taxon>
        <taxon>Parabasalia</taxon>
        <taxon>Trichomonadida</taxon>
        <taxon>Trichomonadidae</taxon>
        <taxon>Trichomonas</taxon>
    </lineage>
</organism>
<dbReference type="OrthoDB" id="9977870at2759"/>
<feature type="active site" description="Proton donor" evidence="7">
    <location>
        <position position="116"/>
    </location>
</feature>
<dbReference type="KEGG" id="tva:4759453"/>
<feature type="domain" description="DUS-like FMN-binding" evidence="9">
    <location>
        <begin position="15"/>
        <end position="279"/>
    </location>
</feature>
<feature type="binding site" evidence="8">
    <location>
        <begin position="17"/>
        <end position="19"/>
    </location>
    <ligand>
        <name>FMN</name>
        <dbReference type="ChEBI" id="CHEBI:58210"/>
    </ligand>
</feature>
<evidence type="ECO:0000256" key="5">
    <source>
        <dbReference type="ARBA" id="ARBA00023002"/>
    </source>
</evidence>
<feature type="binding site" evidence="8">
    <location>
        <position position="183"/>
    </location>
    <ligand>
        <name>FMN</name>
        <dbReference type="ChEBI" id="CHEBI:58210"/>
    </ligand>
</feature>
<dbReference type="SUPFAM" id="SSF51395">
    <property type="entry name" value="FMN-linked oxidoreductases"/>
    <property type="match status" value="1"/>
</dbReference>
<dbReference type="PIRSF" id="PIRSF006621">
    <property type="entry name" value="Dus"/>
    <property type="match status" value="1"/>
</dbReference>
<sequence>MLGDPSDFYRGKIFAGPMVRASNLPFRLMCLENGADGVYGPATSVDSILASHYDENEDPYTMYFGWPKNPHVHFHTDPKEKGKLIFQILTNDASKAVQAASVVVKFADAIDLNCGCPESFATSRGTGSSLMSEPEIVADVVSALRRNYNVPISVKHRIHHNIEESIQFAVACENAGASAIAVHGRLKEQKNKGSVAYDNMKLVFDHLHVAKIGNGGVKNREMAKEMMEKTGCESVIISSAALKNPTIFSGHPETDPVKLARRYLEIAKQYGCSDRHEYRWSVNTMLGKYRHITRSPDYEPFTHLEDLDKMIEYINRDGVFPMPQNPTETEDDD</sequence>
<protein>
    <recommendedName>
        <fullName evidence="6">tRNA-dihydrouridine synthase</fullName>
        <ecNumber evidence="6">1.3.1.-</ecNumber>
    </recommendedName>
</protein>
<dbReference type="AlphaFoldDB" id="A2F0D1"/>
<dbReference type="Gene3D" id="3.20.20.70">
    <property type="entry name" value="Aldolase class I"/>
    <property type="match status" value="1"/>
</dbReference>
<keyword evidence="5 6" id="KW-0560">Oxidoreductase</keyword>
<keyword evidence="2 6" id="KW-0285">Flavoprotein</keyword>
<dbReference type="InterPro" id="IPR001269">
    <property type="entry name" value="DUS_fam"/>
</dbReference>
<dbReference type="eggNOG" id="KOG2334">
    <property type="taxonomic scope" value="Eukaryota"/>
</dbReference>
<accession>A2F0D1</accession>
<feature type="binding site" evidence="8">
    <location>
        <position position="87"/>
    </location>
    <ligand>
        <name>FMN</name>
        <dbReference type="ChEBI" id="CHEBI:58210"/>
    </ligand>
</feature>
<evidence type="ECO:0000256" key="2">
    <source>
        <dbReference type="ARBA" id="ARBA00022630"/>
    </source>
</evidence>
<comment type="function">
    <text evidence="6">Catalyzes the synthesis of dihydrouridine, a modified base found in the D-loop of most tRNAs.</text>
</comment>
<dbReference type="RefSeq" id="XP_001330358.1">
    <property type="nucleotide sequence ID" value="XM_001330323.1"/>
</dbReference>
<keyword evidence="11" id="KW-1185">Reference proteome</keyword>
<dbReference type="InterPro" id="IPR013785">
    <property type="entry name" value="Aldolase_TIM"/>
</dbReference>
<dbReference type="GO" id="GO:0017150">
    <property type="term" value="F:tRNA dihydrouridine synthase activity"/>
    <property type="evidence" value="ECO:0000318"/>
    <property type="project" value="GO_Central"/>
</dbReference>
<feature type="binding site" evidence="8">
    <location>
        <begin position="214"/>
        <end position="216"/>
    </location>
    <ligand>
        <name>FMN</name>
        <dbReference type="ChEBI" id="CHEBI:58210"/>
    </ligand>
</feature>
<dbReference type="SMR" id="A2F0D1"/>
<dbReference type="PROSITE" id="PS01136">
    <property type="entry name" value="UPF0034"/>
    <property type="match status" value="1"/>
</dbReference>
<evidence type="ECO:0000259" key="9">
    <source>
        <dbReference type="Pfam" id="PF01207"/>
    </source>
</evidence>
<dbReference type="EMBL" id="DS113561">
    <property type="protein sequence ID" value="EAY01626.1"/>
    <property type="molecule type" value="Genomic_DNA"/>
</dbReference>
<comment type="cofactor">
    <cofactor evidence="1 6 8">
        <name>FMN</name>
        <dbReference type="ChEBI" id="CHEBI:58210"/>
    </cofactor>
</comment>
<comment type="similarity">
    <text evidence="6">Belongs to the dus family.</text>
</comment>
<reference evidence="10" key="2">
    <citation type="journal article" date="2007" name="Science">
        <title>Draft genome sequence of the sexually transmitted pathogen Trichomonas vaginalis.</title>
        <authorList>
            <person name="Carlton J.M."/>
            <person name="Hirt R.P."/>
            <person name="Silva J.C."/>
            <person name="Delcher A.L."/>
            <person name="Schatz M."/>
            <person name="Zhao Q."/>
            <person name="Wortman J.R."/>
            <person name="Bidwell S.L."/>
            <person name="Alsmark U.C.M."/>
            <person name="Besteiro S."/>
            <person name="Sicheritz-Ponten T."/>
            <person name="Noel C.J."/>
            <person name="Dacks J.B."/>
            <person name="Foster P.G."/>
            <person name="Simillion C."/>
            <person name="Van de Peer Y."/>
            <person name="Miranda-Saavedra D."/>
            <person name="Barton G.J."/>
            <person name="Westrop G.D."/>
            <person name="Mueller S."/>
            <person name="Dessi D."/>
            <person name="Fiori P.L."/>
            <person name="Ren Q."/>
            <person name="Paulsen I."/>
            <person name="Zhang H."/>
            <person name="Bastida-Corcuera F.D."/>
            <person name="Simoes-Barbosa A."/>
            <person name="Brown M.T."/>
            <person name="Hayes R.D."/>
            <person name="Mukherjee M."/>
            <person name="Okumura C.Y."/>
            <person name="Schneider R."/>
            <person name="Smith A.J."/>
            <person name="Vanacova S."/>
            <person name="Villalvazo M."/>
            <person name="Haas B.J."/>
            <person name="Pertea M."/>
            <person name="Feldblyum T.V."/>
            <person name="Utterback T.R."/>
            <person name="Shu C.L."/>
            <person name="Osoegawa K."/>
            <person name="de Jong P.J."/>
            <person name="Hrdy I."/>
            <person name="Horvathova L."/>
            <person name="Zubacova Z."/>
            <person name="Dolezal P."/>
            <person name="Malik S.B."/>
            <person name="Logsdon J.M. Jr."/>
            <person name="Henze K."/>
            <person name="Gupta A."/>
            <person name="Wang C.C."/>
            <person name="Dunne R.L."/>
            <person name="Upcroft J.A."/>
            <person name="Upcroft P."/>
            <person name="White O."/>
            <person name="Salzberg S.L."/>
            <person name="Tang P."/>
            <person name="Chiu C.-H."/>
            <person name="Lee Y.-S."/>
            <person name="Embley T.M."/>
            <person name="Coombs G.H."/>
            <person name="Mottram J.C."/>
            <person name="Tachezy J."/>
            <person name="Fraser-Liggett C.M."/>
            <person name="Johnson P.J."/>
        </authorList>
    </citation>
    <scope>NUCLEOTIDE SEQUENCE [LARGE SCALE GENOMIC DNA]</scope>
    <source>
        <strain evidence="10">G3</strain>
    </source>
</reference>
<dbReference type="InParanoid" id="A2F0D1"/>
<evidence type="ECO:0000256" key="6">
    <source>
        <dbReference type="PIRNR" id="PIRNR006621"/>
    </source>
</evidence>
<evidence type="ECO:0000313" key="11">
    <source>
        <dbReference type="Proteomes" id="UP000001542"/>
    </source>
</evidence>
<feature type="binding site" evidence="8">
    <location>
        <position position="155"/>
    </location>
    <ligand>
        <name>FMN</name>
        <dbReference type="ChEBI" id="CHEBI:58210"/>
    </ligand>
</feature>
<dbReference type="FunFam" id="3.20.20.70:FF:000498">
    <property type="match status" value="1"/>
</dbReference>
<evidence type="ECO:0000313" key="10">
    <source>
        <dbReference type="EMBL" id="EAY01626.1"/>
    </source>
</evidence>
<evidence type="ECO:0000256" key="4">
    <source>
        <dbReference type="ARBA" id="ARBA00022694"/>
    </source>
</evidence>
<evidence type="ECO:0000256" key="7">
    <source>
        <dbReference type="PIRSR" id="PIRSR006621-1"/>
    </source>
</evidence>
<dbReference type="EC" id="1.3.1.-" evidence="6"/>
<reference evidence="10" key="1">
    <citation type="submission" date="2006-10" db="EMBL/GenBank/DDBJ databases">
        <authorList>
            <person name="Amadeo P."/>
            <person name="Zhao Q."/>
            <person name="Wortman J."/>
            <person name="Fraser-Liggett C."/>
            <person name="Carlton J."/>
        </authorList>
    </citation>
    <scope>NUCLEOTIDE SEQUENCE</scope>
    <source>
        <strain evidence="10">G3</strain>
    </source>
</reference>
<evidence type="ECO:0000256" key="1">
    <source>
        <dbReference type="ARBA" id="ARBA00001917"/>
    </source>
</evidence>
<evidence type="ECO:0000256" key="3">
    <source>
        <dbReference type="ARBA" id="ARBA00022643"/>
    </source>
</evidence>
<dbReference type="Pfam" id="PF01207">
    <property type="entry name" value="Dus"/>
    <property type="match status" value="1"/>
</dbReference>